<dbReference type="InterPro" id="IPR007317">
    <property type="entry name" value="GET4"/>
</dbReference>
<evidence type="ECO:0000256" key="1">
    <source>
        <dbReference type="ARBA" id="ARBA00005351"/>
    </source>
</evidence>
<reference evidence="2 3" key="1">
    <citation type="submission" date="2018-11" db="EMBL/GenBank/DDBJ databases">
        <authorList>
            <consortium name="Pathogen Informatics"/>
        </authorList>
    </citation>
    <scope>NUCLEOTIDE SEQUENCE [LARGE SCALE GENOMIC DNA]</scope>
</reference>
<evidence type="ECO:0000313" key="3">
    <source>
        <dbReference type="Proteomes" id="UP000271889"/>
    </source>
</evidence>
<dbReference type="Gene3D" id="1.25.40.10">
    <property type="entry name" value="Tetratricopeptide repeat domain"/>
    <property type="match status" value="1"/>
</dbReference>
<proteinExistence type="inferred from homology"/>
<dbReference type="PANTHER" id="PTHR12875:SF0">
    <property type="entry name" value="GOLGI TO ER TRAFFIC PROTEIN 4 HOMOLOG"/>
    <property type="match status" value="1"/>
</dbReference>
<keyword evidence="3" id="KW-1185">Reference proteome</keyword>
<organism evidence="2 3">
    <name type="scientific">Cylicostephanus goldi</name>
    <name type="common">Nematode worm</name>
    <dbReference type="NCBI Taxonomy" id="71465"/>
    <lineage>
        <taxon>Eukaryota</taxon>
        <taxon>Metazoa</taxon>
        <taxon>Ecdysozoa</taxon>
        <taxon>Nematoda</taxon>
        <taxon>Chromadorea</taxon>
        <taxon>Rhabditida</taxon>
        <taxon>Rhabditina</taxon>
        <taxon>Rhabditomorpha</taxon>
        <taxon>Strongyloidea</taxon>
        <taxon>Strongylidae</taxon>
        <taxon>Cylicostephanus</taxon>
    </lineage>
</organism>
<dbReference type="GO" id="GO:0045048">
    <property type="term" value="P:protein insertion into ER membrane"/>
    <property type="evidence" value="ECO:0007669"/>
    <property type="project" value="InterPro"/>
</dbReference>
<comment type="similarity">
    <text evidence="1">Belongs to the GET4 family.</text>
</comment>
<accession>A0A3P6RDW0</accession>
<dbReference type="Proteomes" id="UP000271889">
    <property type="component" value="Unassembled WGS sequence"/>
</dbReference>
<dbReference type="GO" id="GO:0071818">
    <property type="term" value="C:BAT3 complex"/>
    <property type="evidence" value="ECO:0007669"/>
    <property type="project" value="TreeGrafter"/>
</dbReference>
<dbReference type="EMBL" id="UYRV01006759">
    <property type="protein sequence ID" value="VDK53953.1"/>
    <property type="molecule type" value="Genomic_DNA"/>
</dbReference>
<name>A0A3P6RDW0_CYLGO</name>
<dbReference type="OrthoDB" id="10252405at2759"/>
<dbReference type="Pfam" id="PF04190">
    <property type="entry name" value="GET4"/>
    <property type="match status" value="1"/>
</dbReference>
<protein>
    <submittedName>
        <fullName evidence="2">Uncharacterized protein</fullName>
    </submittedName>
</protein>
<sequence>MSLAFSAIQKNFLSQFLLLLKVRSSPRFRVFIVVEKELVWYIVLAIVMNKPSRLEQKAQSCIDKGEYYEAHQVYRTLYFRMTQQEKYVELLDVLHSGCKKMAEVSQFLGSIDLAELYAETLMKGKIDPSEKVLNQIAEMIEQFLNPSFSLPSPDAHTKFISTCVKW</sequence>
<dbReference type="AlphaFoldDB" id="A0A3P6RDW0"/>
<dbReference type="PANTHER" id="PTHR12875">
    <property type="entry name" value="GOLGI TO ER TRAFFIC PROTEIN 4 HOMOLOG"/>
    <property type="match status" value="1"/>
</dbReference>
<evidence type="ECO:0000313" key="2">
    <source>
        <dbReference type="EMBL" id="VDK53953.1"/>
    </source>
</evidence>
<dbReference type="InterPro" id="IPR011990">
    <property type="entry name" value="TPR-like_helical_dom_sf"/>
</dbReference>
<gene>
    <name evidence="2" type="ORF">CGOC_LOCUS2839</name>
</gene>